<evidence type="ECO:0000256" key="3">
    <source>
        <dbReference type="ARBA" id="ARBA00023163"/>
    </source>
</evidence>
<dbReference type="SUPFAM" id="SSF46785">
    <property type="entry name" value="Winged helix' DNA-binding domain"/>
    <property type="match status" value="1"/>
</dbReference>
<evidence type="ECO:0000256" key="2">
    <source>
        <dbReference type="ARBA" id="ARBA00023125"/>
    </source>
</evidence>
<evidence type="ECO:0000313" key="6">
    <source>
        <dbReference type="Proteomes" id="UP000028525"/>
    </source>
</evidence>
<proteinExistence type="predicted"/>
<dbReference type="Pfam" id="PF00392">
    <property type="entry name" value="GntR"/>
    <property type="match status" value="1"/>
</dbReference>
<dbReference type="PANTHER" id="PTHR38445:SF6">
    <property type="entry name" value="GNTR-FAMILY TRANSCRIPTIONAL REGULATOR"/>
    <property type="match status" value="1"/>
</dbReference>
<reference evidence="5 6" key="1">
    <citation type="submission" date="2014-07" db="EMBL/GenBank/DDBJ databases">
        <title>Draft genome of Clostridium celerecrescens 152B isolated from sediments associated with methane hydrate from Krishna Godavari basin.</title>
        <authorList>
            <person name="Honkalas V.S."/>
            <person name="Dabir A.P."/>
            <person name="Arora P."/>
            <person name="Dhakephalkar P.K."/>
        </authorList>
    </citation>
    <scope>NUCLEOTIDE SEQUENCE [LARGE SCALE GENOMIC DNA]</scope>
    <source>
        <strain evidence="5 6">152B</strain>
    </source>
</reference>
<dbReference type="EMBL" id="JPME01000007">
    <property type="protein sequence ID" value="KEZ91128.1"/>
    <property type="molecule type" value="Genomic_DNA"/>
</dbReference>
<dbReference type="GO" id="GO:0003677">
    <property type="term" value="F:DNA binding"/>
    <property type="evidence" value="ECO:0007669"/>
    <property type="project" value="UniProtKB-KW"/>
</dbReference>
<gene>
    <name evidence="5" type="ORF">IO98_05070</name>
</gene>
<dbReference type="CDD" id="cd07377">
    <property type="entry name" value="WHTH_GntR"/>
    <property type="match status" value="1"/>
</dbReference>
<dbReference type="AlphaFoldDB" id="A0A084JQ94"/>
<name>A0A084JQ94_9FIRM</name>
<dbReference type="GO" id="GO:0003700">
    <property type="term" value="F:DNA-binding transcription factor activity"/>
    <property type="evidence" value="ECO:0007669"/>
    <property type="project" value="InterPro"/>
</dbReference>
<protein>
    <submittedName>
        <fullName evidence="5">GntR family transcriptional regulator</fullName>
    </submittedName>
</protein>
<dbReference type="InterPro" id="IPR036390">
    <property type="entry name" value="WH_DNA-bd_sf"/>
</dbReference>
<dbReference type="PROSITE" id="PS50949">
    <property type="entry name" value="HTH_GNTR"/>
    <property type="match status" value="1"/>
</dbReference>
<sequence>MIWKLTDDRPIWIQLVDQLTLRIVSGVYASGAAVPTVRALASEAGVNPNTMQRALAELESRGLVETRRTAGRIVTEDQSLIQSVREELAFARMDEFLASMRALGYTDKQIRELLAAWDKKEELV</sequence>
<keyword evidence="3" id="KW-0804">Transcription</keyword>
<keyword evidence="6" id="KW-1185">Reference proteome</keyword>
<organism evidence="5 6">
    <name type="scientific">Lacrimispora celerecrescens</name>
    <dbReference type="NCBI Taxonomy" id="29354"/>
    <lineage>
        <taxon>Bacteria</taxon>
        <taxon>Bacillati</taxon>
        <taxon>Bacillota</taxon>
        <taxon>Clostridia</taxon>
        <taxon>Lachnospirales</taxon>
        <taxon>Lachnospiraceae</taxon>
        <taxon>Lacrimispora</taxon>
    </lineage>
</organism>
<dbReference type="PANTHER" id="PTHR38445">
    <property type="entry name" value="HTH-TYPE TRANSCRIPTIONAL REPRESSOR YTRA"/>
    <property type="match status" value="1"/>
</dbReference>
<dbReference type="InterPro" id="IPR036388">
    <property type="entry name" value="WH-like_DNA-bd_sf"/>
</dbReference>
<dbReference type="Proteomes" id="UP000028525">
    <property type="component" value="Unassembled WGS sequence"/>
</dbReference>
<keyword evidence="2" id="KW-0238">DNA-binding</keyword>
<dbReference type="OrthoDB" id="163333at2"/>
<dbReference type="InterPro" id="IPR000524">
    <property type="entry name" value="Tscrpt_reg_HTH_GntR"/>
</dbReference>
<feature type="domain" description="HTH gntR-type" evidence="4">
    <location>
        <begin position="9"/>
        <end position="77"/>
    </location>
</feature>
<dbReference type="Gene3D" id="1.10.10.10">
    <property type="entry name" value="Winged helix-like DNA-binding domain superfamily/Winged helix DNA-binding domain"/>
    <property type="match status" value="1"/>
</dbReference>
<dbReference type="STRING" id="29354.IO98_05070"/>
<dbReference type="SMART" id="SM00345">
    <property type="entry name" value="HTH_GNTR"/>
    <property type="match status" value="1"/>
</dbReference>
<evidence type="ECO:0000256" key="1">
    <source>
        <dbReference type="ARBA" id="ARBA00023015"/>
    </source>
</evidence>
<evidence type="ECO:0000313" key="5">
    <source>
        <dbReference type="EMBL" id="KEZ91128.1"/>
    </source>
</evidence>
<keyword evidence="1" id="KW-0805">Transcription regulation</keyword>
<accession>A0A084JQ94</accession>
<comment type="caution">
    <text evidence="5">The sequence shown here is derived from an EMBL/GenBank/DDBJ whole genome shotgun (WGS) entry which is preliminary data.</text>
</comment>
<dbReference type="RefSeq" id="WP_038278565.1">
    <property type="nucleotide sequence ID" value="NZ_JPME01000007.1"/>
</dbReference>
<evidence type="ECO:0000259" key="4">
    <source>
        <dbReference type="PROSITE" id="PS50949"/>
    </source>
</evidence>